<feature type="domain" description="HTH lacI-type" evidence="4">
    <location>
        <begin position="6"/>
        <end position="60"/>
    </location>
</feature>
<dbReference type="PROSITE" id="PS00356">
    <property type="entry name" value="HTH_LACI_1"/>
    <property type="match status" value="1"/>
</dbReference>
<evidence type="ECO:0000313" key="6">
    <source>
        <dbReference type="Proteomes" id="UP000319792"/>
    </source>
</evidence>
<keyword evidence="6" id="KW-1185">Reference proteome</keyword>
<dbReference type="Proteomes" id="UP000319792">
    <property type="component" value="Unassembled WGS sequence"/>
</dbReference>
<dbReference type="PANTHER" id="PTHR30146:SF153">
    <property type="entry name" value="LACTOSE OPERON REPRESSOR"/>
    <property type="match status" value="1"/>
</dbReference>
<dbReference type="Pfam" id="PF00356">
    <property type="entry name" value="LacI"/>
    <property type="match status" value="1"/>
</dbReference>
<dbReference type="Gene3D" id="3.40.50.2300">
    <property type="match status" value="2"/>
</dbReference>
<dbReference type="InterPro" id="IPR028082">
    <property type="entry name" value="Peripla_BP_I"/>
</dbReference>
<sequence>MRRRGMTIRDVAARAGVSTAAVSQALNGTGTLSAATRARITAVAADMGYQADAIARGLQGARLGVVGLVFRSLDALEDYNPEGVDVFSRIAGMLSVELLDHGMGVMLLRDLVTHAAPPLAYSMDGYIVINPHQDDPVLRRLDERGLPHVTIGRDPGRPDRVHWVSTDDDAGMVRMLDHLADAGARRILLVRGIDPNAWNIDSENAFRRWSADTGRTDPVVVTVPERDGVDGGRGFAHALAAGTYGPMPDAVVCMTGRHAAGTVAALTERGVRVPDDILVATMSDSEHSRTATPSITCMTGAVKDEVRATVAMLLATLAGDPVGEPARIRTDVTVRASTRPR</sequence>
<accession>A0A5C5RJM3</accession>
<dbReference type="CDD" id="cd01392">
    <property type="entry name" value="HTH_LacI"/>
    <property type="match status" value="1"/>
</dbReference>
<dbReference type="PANTHER" id="PTHR30146">
    <property type="entry name" value="LACI-RELATED TRANSCRIPTIONAL REPRESSOR"/>
    <property type="match status" value="1"/>
</dbReference>
<evidence type="ECO:0000256" key="3">
    <source>
        <dbReference type="ARBA" id="ARBA00023163"/>
    </source>
</evidence>
<gene>
    <name evidence="5" type="ORF">FK268_19430</name>
</gene>
<organism evidence="5 6">
    <name type="scientific">Tsukamurella sputi</name>
    <dbReference type="NCBI Taxonomy" id="2591848"/>
    <lineage>
        <taxon>Bacteria</taxon>
        <taxon>Bacillati</taxon>
        <taxon>Actinomycetota</taxon>
        <taxon>Actinomycetes</taxon>
        <taxon>Mycobacteriales</taxon>
        <taxon>Tsukamurellaceae</taxon>
        <taxon>Tsukamurella</taxon>
    </lineage>
</organism>
<keyword evidence="1" id="KW-0805">Transcription regulation</keyword>
<dbReference type="SUPFAM" id="SSF47413">
    <property type="entry name" value="lambda repressor-like DNA-binding domains"/>
    <property type="match status" value="1"/>
</dbReference>
<name>A0A5C5RJM3_9ACTN</name>
<dbReference type="InterPro" id="IPR000843">
    <property type="entry name" value="HTH_LacI"/>
</dbReference>
<comment type="caution">
    <text evidence="5">The sequence shown here is derived from an EMBL/GenBank/DDBJ whole genome shotgun (WGS) entry which is preliminary data.</text>
</comment>
<dbReference type="Pfam" id="PF13377">
    <property type="entry name" value="Peripla_BP_3"/>
    <property type="match status" value="1"/>
</dbReference>
<keyword evidence="3" id="KW-0804">Transcription</keyword>
<evidence type="ECO:0000259" key="4">
    <source>
        <dbReference type="PROSITE" id="PS50932"/>
    </source>
</evidence>
<dbReference type="SUPFAM" id="SSF53822">
    <property type="entry name" value="Periplasmic binding protein-like I"/>
    <property type="match status" value="1"/>
</dbReference>
<dbReference type="InterPro" id="IPR046335">
    <property type="entry name" value="LacI/GalR-like_sensor"/>
</dbReference>
<dbReference type="AlphaFoldDB" id="A0A5C5RJM3"/>
<dbReference type="GO" id="GO:0003700">
    <property type="term" value="F:DNA-binding transcription factor activity"/>
    <property type="evidence" value="ECO:0007669"/>
    <property type="project" value="TreeGrafter"/>
</dbReference>
<evidence type="ECO:0000256" key="2">
    <source>
        <dbReference type="ARBA" id="ARBA00023125"/>
    </source>
</evidence>
<dbReference type="SMART" id="SM00354">
    <property type="entry name" value="HTH_LACI"/>
    <property type="match status" value="1"/>
</dbReference>
<evidence type="ECO:0000313" key="5">
    <source>
        <dbReference type="EMBL" id="TWS22391.1"/>
    </source>
</evidence>
<dbReference type="EMBL" id="VIGV01000009">
    <property type="protein sequence ID" value="TWS22391.1"/>
    <property type="molecule type" value="Genomic_DNA"/>
</dbReference>
<dbReference type="GO" id="GO:0000976">
    <property type="term" value="F:transcription cis-regulatory region binding"/>
    <property type="evidence" value="ECO:0007669"/>
    <property type="project" value="TreeGrafter"/>
</dbReference>
<protein>
    <submittedName>
        <fullName evidence="5">LacI family transcriptional regulator</fullName>
    </submittedName>
</protein>
<proteinExistence type="predicted"/>
<evidence type="ECO:0000256" key="1">
    <source>
        <dbReference type="ARBA" id="ARBA00023015"/>
    </source>
</evidence>
<keyword evidence="2" id="KW-0238">DNA-binding</keyword>
<reference evidence="5 6" key="1">
    <citation type="submission" date="2019-08" db="EMBL/GenBank/DDBJ databases">
        <title>Tsukamurella conjunctivitidis sp. nov., Tsukamurella assacharolytica sp. nov. and Tsukamurella sputae sp. nov. isolated from patients with conjunctivitis, bacteraemia (lymphoma) and respiratory infection (sputum) in Hong Kong.</title>
        <authorList>
            <person name="Fok K.M.N."/>
            <person name="Fong J.Y.H."/>
        </authorList>
    </citation>
    <scope>NUCLEOTIDE SEQUENCE [LARGE SCALE GENOMIC DNA]</scope>
    <source>
        <strain evidence="5 6">HKU70</strain>
    </source>
</reference>
<dbReference type="InterPro" id="IPR010982">
    <property type="entry name" value="Lambda_DNA-bd_dom_sf"/>
</dbReference>
<dbReference type="PROSITE" id="PS50932">
    <property type="entry name" value="HTH_LACI_2"/>
    <property type="match status" value="1"/>
</dbReference>
<dbReference type="Gene3D" id="1.10.260.40">
    <property type="entry name" value="lambda repressor-like DNA-binding domains"/>
    <property type="match status" value="1"/>
</dbReference>